<dbReference type="VEuPathDB" id="FungiDB:SMAC_09412"/>
<comment type="caution">
    <text evidence="1">The sequence shown here is derived from an EMBL/GenBank/DDBJ whole genome shotgun (WGS) entry which is preliminary data.</text>
</comment>
<organism evidence="1 2">
    <name type="scientific">Sordaria macrospora</name>
    <dbReference type="NCBI Taxonomy" id="5147"/>
    <lineage>
        <taxon>Eukaryota</taxon>
        <taxon>Fungi</taxon>
        <taxon>Dikarya</taxon>
        <taxon>Ascomycota</taxon>
        <taxon>Pezizomycotina</taxon>
        <taxon>Sordariomycetes</taxon>
        <taxon>Sordariomycetidae</taxon>
        <taxon>Sordariales</taxon>
        <taxon>Sordariaceae</taxon>
        <taxon>Sordaria</taxon>
    </lineage>
</organism>
<gene>
    <name evidence="1" type="ORF">SMACR_09412</name>
</gene>
<protein>
    <submittedName>
        <fullName evidence="1">Uncharacterized protein</fullName>
    </submittedName>
</protein>
<sequence length="139" mass="15250">MPFIHCSLTGKIPTYGADIPAADSRPPARRSTREGSMAFCSSLVTNLCLPVLVFVGNMVIMTTHVGTPVSDSFLANPQMWMNMNGLVGNGVQTWGFIEVAKLGFWVRCRRGITLSEFHYQWEAATSLLEATKGLRLAKV</sequence>
<proteinExistence type="predicted"/>
<dbReference type="Proteomes" id="UP000433876">
    <property type="component" value="Unassembled WGS sequence"/>
</dbReference>
<evidence type="ECO:0000313" key="1">
    <source>
        <dbReference type="EMBL" id="KAA8630639.1"/>
    </source>
</evidence>
<dbReference type="AlphaFoldDB" id="A0A8S8ZMA6"/>
<reference evidence="1 2" key="1">
    <citation type="submission" date="2017-07" db="EMBL/GenBank/DDBJ databases">
        <title>Genome sequence of the Sordaria macrospora wild type strain R19027.</title>
        <authorList>
            <person name="Nowrousian M."/>
            <person name="Teichert I."/>
            <person name="Kueck U."/>
        </authorList>
    </citation>
    <scope>NUCLEOTIDE SEQUENCE [LARGE SCALE GENOMIC DNA]</scope>
    <source>
        <strain evidence="1 2">R19027</strain>
        <tissue evidence="1">Mycelium</tissue>
    </source>
</reference>
<evidence type="ECO:0000313" key="2">
    <source>
        <dbReference type="Proteomes" id="UP000433876"/>
    </source>
</evidence>
<dbReference type="EMBL" id="NMPR01000098">
    <property type="protein sequence ID" value="KAA8630639.1"/>
    <property type="molecule type" value="Genomic_DNA"/>
</dbReference>
<name>A0A8S8ZMA6_SORMA</name>
<accession>A0A8S8ZMA6</accession>